<evidence type="ECO:0000256" key="1">
    <source>
        <dbReference type="SAM" id="MobiDB-lite"/>
    </source>
</evidence>
<organism evidence="2 3">
    <name type="scientific">Tilletiaria anomala (strain ATCC 24038 / CBS 436.72 / UBC 951)</name>
    <dbReference type="NCBI Taxonomy" id="1037660"/>
    <lineage>
        <taxon>Eukaryota</taxon>
        <taxon>Fungi</taxon>
        <taxon>Dikarya</taxon>
        <taxon>Basidiomycota</taxon>
        <taxon>Ustilaginomycotina</taxon>
        <taxon>Exobasidiomycetes</taxon>
        <taxon>Georgefischeriales</taxon>
        <taxon>Tilletiariaceae</taxon>
        <taxon>Tilletiaria</taxon>
    </lineage>
</organism>
<gene>
    <name evidence="2" type="ORF">K437DRAFT_165778</name>
</gene>
<dbReference type="Proteomes" id="UP000027361">
    <property type="component" value="Unassembled WGS sequence"/>
</dbReference>
<keyword evidence="3" id="KW-1185">Reference proteome</keyword>
<dbReference type="InParanoid" id="A0A066VPY3"/>
<dbReference type="EMBL" id="JMSN01000071">
    <property type="protein sequence ID" value="KDN42313.1"/>
    <property type="molecule type" value="Genomic_DNA"/>
</dbReference>
<comment type="caution">
    <text evidence="2">The sequence shown here is derived from an EMBL/GenBank/DDBJ whole genome shotgun (WGS) entry which is preliminary data.</text>
</comment>
<protein>
    <submittedName>
        <fullName evidence="2">Uncharacterized protein</fullName>
    </submittedName>
</protein>
<reference evidence="2 3" key="1">
    <citation type="submission" date="2014-05" db="EMBL/GenBank/DDBJ databases">
        <title>Draft genome sequence of a rare smut relative, Tilletiaria anomala UBC 951.</title>
        <authorList>
            <consortium name="DOE Joint Genome Institute"/>
            <person name="Toome M."/>
            <person name="Kuo A."/>
            <person name="Henrissat B."/>
            <person name="Lipzen A."/>
            <person name="Tritt A."/>
            <person name="Yoshinaga Y."/>
            <person name="Zane M."/>
            <person name="Barry K."/>
            <person name="Grigoriev I.V."/>
            <person name="Spatafora J.W."/>
            <person name="Aimea M.C."/>
        </authorList>
    </citation>
    <scope>NUCLEOTIDE SEQUENCE [LARGE SCALE GENOMIC DNA]</scope>
    <source>
        <strain evidence="2 3">UBC 951</strain>
    </source>
</reference>
<evidence type="ECO:0000313" key="3">
    <source>
        <dbReference type="Proteomes" id="UP000027361"/>
    </source>
</evidence>
<evidence type="ECO:0000313" key="2">
    <source>
        <dbReference type="EMBL" id="KDN42313.1"/>
    </source>
</evidence>
<sequence>MPTACRLPESSEFPVCHSLSKPASPLACKLPGFRIAQIQGYQPPLKLSTLAKAMQLRLSPEEQQEDYNLSEMQIYTDYQKKHLISGRDQTENGAEPLQRPGPAIDQL</sequence>
<dbReference type="HOGENOM" id="CLU_2211796_0_0_1"/>
<dbReference type="GeneID" id="25261780"/>
<accession>A0A066VPY3</accession>
<dbReference type="AlphaFoldDB" id="A0A066VPY3"/>
<proteinExistence type="predicted"/>
<dbReference type="RefSeq" id="XP_013242022.1">
    <property type="nucleotide sequence ID" value="XM_013386568.1"/>
</dbReference>
<name>A0A066VPY3_TILAU</name>
<feature type="region of interest" description="Disordered" evidence="1">
    <location>
        <begin position="84"/>
        <end position="107"/>
    </location>
</feature>